<evidence type="ECO:0000313" key="2">
    <source>
        <dbReference type="EMBL" id="ORX17087.1"/>
    </source>
</evidence>
<dbReference type="Pfam" id="PF00296">
    <property type="entry name" value="Bac_luciferase"/>
    <property type="match status" value="1"/>
</dbReference>
<dbReference type="PANTHER" id="PTHR30137">
    <property type="entry name" value="LUCIFERASE-LIKE MONOOXYGENASE"/>
    <property type="match status" value="1"/>
</dbReference>
<dbReference type="RefSeq" id="WP_085143748.1">
    <property type="nucleotide sequence ID" value="NZ_JACKUA010000049.1"/>
</dbReference>
<feature type="domain" description="Luciferase-like" evidence="1">
    <location>
        <begin position="12"/>
        <end position="254"/>
    </location>
</feature>
<evidence type="ECO:0000313" key="3">
    <source>
        <dbReference type="Proteomes" id="UP000193964"/>
    </source>
</evidence>
<accession>A0A1X2FFB4</accession>
<dbReference type="Proteomes" id="UP000193964">
    <property type="component" value="Unassembled WGS sequence"/>
</dbReference>
<dbReference type="InterPro" id="IPR011251">
    <property type="entry name" value="Luciferase-like_dom"/>
</dbReference>
<dbReference type="AlphaFoldDB" id="A0A1X2FFB4"/>
<dbReference type="GO" id="GO:0005829">
    <property type="term" value="C:cytosol"/>
    <property type="evidence" value="ECO:0007669"/>
    <property type="project" value="TreeGrafter"/>
</dbReference>
<dbReference type="InterPro" id="IPR036661">
    <property type="entry name" value="Luciferase-like_sf"/>
</dbReference>
<sequence>MFTLRFDMRAPGGPATTGDLYAAAIEMCAWAETRGAVLAVLSEHHGTADGHLAAPHILASAIAARTDDLRILLAAVPIPFWDPVRLAEEICALDTISRGRISYAFGVGHRAEEYEHFGLDMRARGKLADERLSLLLQLLTGETVDYDGRRICVSPGCAARPYLLVAGGSRAAARRAARHGLGLISQTAAPGLREYYESECRAHGHEPGLAQFPVAGSPTAVFVADNVDRAWDELGAHLLHDAITAASYRHGDDTVASISRADAVAALRQAGGPYRILTIDEAADYIRAGMPLPLHPLCGGIPHETAWPYLERAVMAAERV</sequence>
<protein>
    <submittedName>
        <fullName evidence="2">Luciferase</fullName>
    </submittedName>
</protein>
<name>A0A1X2FFB4_9MYCO</name>
<comment type="caution">
    <text evidence="2">The sequence shown here is derived from an EMBL/GenBank/DDBJ whole genome shotgun (WGS) entry which is preliminary data.</text>
</comment>
<dbReference type="GO" id="GO:0016705">
    <property type="term" value="F:oxidoreductase activity, acting on paired donors, with incorporation or reduction of molecular oxygen"/>
    <property type="evidence" value="ECO:0007669"/>
    <property type="project" value="InterPro"/>
</dbReference>
<dbReference type="EMBL" id="LQQA01000009">
    <property type="protein sequence ID" value="ORX17087.1"/>
    <property type="molecule type" value="Genomic_DNA"/>
</dbReference>
<dbReference type="InterPro" id="IPR050766">
    <property type="entry name" value="Bact_Lucif_Oxidored"/>
</dbReference>
<organism evidence="2 3">
    <name type="scientific">Mycolicibacterium wolinskyi</name>
    <dbReference type="NCBI Taxonomy" id="59750"/>
    <lineage>
        <taxon>Bacteria</taxon>
        <taxon>Bacillati</taxon>
        <taxon>Actinomycetota</taxon>
        <taxon>Actinomycetes</taxon>
        <taxon>Mycobacteriales</taxon>
        <taxon>Mycobacteriaceae</taxon>
        <taxon>Mycolicibacterium</taxon>
    </lineage>
</organism>
<dbReference type="OrthoDB" id="3209103at2"/>
<reference evidence="2 3" key="1">
    <citation type="submission" date="2016-01" db="EMBL/GenBank/DDBJ databases">
        <title>The new phylogeny of the genus Mycobacterium.</title>
        <authorList>
            <person name="Tarcisio F."/>
            <person name="Conor M."/>
            <person name="Antonella G."/>
            <person name="Elisabetta G."/>
            <person name="Giulia F.S."/>
            <person name="Sara T."/>
            <person name="Anna F."/>
            <person name="Clotilde B."/>
            <person name="Roberto B."/>
            <person name="Veronica D.S."/>
            <person name="Fabio R."/>
            <person name="Monica P."/>
            <person name="Olivier J."/>
            <person name="Enrico T."/>
            <person name="Nicola S."/>
        </authorList>
    </citation>
    <scope>NUCLEOTIDE SEQUENCE [LARGE SCALE GENOMIC DNA]</scope>
    <source>
        <strain evidence="2 3">ATCC 700010</strain>
    </source>
</reference>
<dbReference type="PANTHER" id="PTHR30137:SF6">
    <property type="entry name" value="LUCIFERASE-LIKE MONOOXYGENASE"/>
    <property type="match status" value="1"/>
</dbReference>
<dbReference type="Gene3D" id="3.20.20.30">
    <property type="entry name" value="Luciferase-like domain"/>
    <property type="match status" value="1"/>
</dbReference>
<dbReference type="SUPFAM" id="SSF51679">
    <property type="entry name" value="Bacterial luciferase-like"/>
    <property type="match status" value="1"/>
</dbReference>
<proteinExistence type="predicted"/>
<evidence type="ECO:0000259" key="1">
    <source>
        <dbReference type="Pfam" id="PF00296"/>
    </source>
</evidence>
<gene>
    <name evidence="2" type="ORF">AWC31_19115</name>
</gene>